<feature type="transmembrane region" description="Helical" evidence="2">
    <location>
        <begin position="30"/>
        <end position="47"/>
    </location>
</feature>
<dbReference type="EMBL" id="JADGJD010000574">
    <property type="protein sequence ID" value="KAJ3049939.1"/>
    <property type="molecule type" value="Genomic_DNA"/>
</dbReference>
<evidence type="ECO:0000313" key="4">
    <source>
        <dbReference type="Proteomes" id="UP001212841"/>
    </source>
</evidence>
<feature type="compositionally biased region" description="Low complexity" evidence="1">
    <location>
        <begin position="303"/>
        <end position="314"/>
    </location>
</feature>
<feature type="region of interest" description="Disordered" evidence="1">
    <location>
        <begin position="351"/>
        <end position="396"/>
    </location>
</feature>
<keyword evidence="2" id="KW-1133">Transmembrane helix</keyword>
<name>A0AAD5X3I4_9FUNG</name>
<accession>A0AAD5X3I4</accession>
<feature type="transmembrane region" description="Helical" evidence="2">
    <location>
        <begin position="244"/>
        <end position="261"/>
    </location>
</feature>
<feature type="compositionally biased region" description="Basic and acidic residues" evidence="1">
    <location>
        <begin position="384"/>
        <end position="396"/>
    </location>
</feature>
<dbReference type="AlphaFoldDB" id="A0AAD5X3I4"/>
<feature type="region of interest" description="Disordered" evidence="1">
    <location>
        <begin position="279"/>
        <end position="333"/>
    </location>
</feature>
<feature type="transmembrane region" description="Helical" evidence="2">
    <location>
        <begin position="163"/>
        <end position="181"/>
    </location>
</feature>
<gene>
    <name evidence="3" type="ORF">HK097_009081</name>
</gene>
<feature type="transmembrane region" description="Helical" evidence="2">
    <location>
        <begin position="202"/>
        <end position="224"/>
    </location>
</feature>
<evidence type="ECO:0000256" key="2">
    <source>
        <dbReference type="SAM" id="Phobius"/>
    </source>
</evidence>
<comment type="caution">
    <text evidence="3">The sequence shown here is derived from an EMBL/GenBank/DDBJ whole genome shotgun (WGS) entry which is preliminary data.</text>
</comment>
<sequence>MGANLAACYKEDDPTEGDGWRHIACSFNTYGYSLSIMMVIVSSYLCFYFNGRKVWAWLFGNCFFMFLGHETYIVLNSLVNRDSPPTLSLTLKQYLFPISLIFWSLSEMGDIILFYERFKIVHAAPIEKWFLSLFFGSLSCALVTRSVDIYYAGQKHELHDQSVWMIEPTYLVFLLVCEGLLQWRYTVSVMRFAKGANVARKALLLTLLRSAGARFLMILVPMLARSILSYIHKDQNDPRRVMTVAFNTSVNLFTMVDLLMLKYELLNQSRNKTASRMSSTLTGTWDHPELPPQPLSIPQFTFNNNSHTSTTHYSDSSKHIQTGRLTPDQSSYVMRPVSSIRKLSMNSRGLDENFVPYAPNSPQSPRTPGAESAASRSPLVESPIYDRERGGPERHI</sequence>
<keyword evidence="2" id="KW-0472">Membrane</keyword>
<feature type="transmembrane region" description="Helical" evidence="2">
    <location>
        <begin position="54"/>
        <end position="74"/>
    </location>
</feature>
<proteinExistence type="predicted"/>
<evidence type="ECO:0008006" key="5">
    <source>
        <dbReference type="Google" id="ProtNLM"/>
    </source>
</evidence>
<feature type="transmembrane region" description="Helical" evidence="2">
    <location>
        <begin position="94"/>
        <end position="118"/>
    </location>
</feature>
<dbReference type="Proteomes" id="UP001212841">
    <property type="component" value="Unassembled WGS sequence"/>
</dbReference>
<feature type="compositionally biased region" description="Polar residues" evidence="1">
    <location>
        <begin position="323"/>
        <end position="332"/>
    </location>
</feature>
<keyword evidence="4" id="KW-1185">Reference proteome</keyword>
<evidence type="ECO:0000313" key="3">
    <source>
        <dbReference type="EMBL" id="KAJ3049939.1"/>
    </source>
</evidence>
<organism evidence="3 4">
    <name type="scientific">Rhizophlyctis rosea</name>
    <dbReference type="NCBI Taxonomy" id="64517"/>
    <lineage>
        <taxon>Eukaryota</taxon>
        <taxon>Fungi</taxon>
        <taxon>Fungi incertae sedis</taxon>
        <taxon>Chytridiomycota</taxon>
        <taxon>Chytridiomycota incertae sedis</taxon>
        <taxon>Chytridiomycetes</taxon>
        <taxon>Rhizophlyctidales</taxon>
        <taxon>Rhizophlyctidaceae</taxon>
        <taxon>Rhizophlyctis</taxon>
    </lineage>
</organism>
<feature type="transmembrane region" description="Helical" evidence="2">
    <location>
        <begin position="130"/>
        <end position="151"/>
    </location>
</feature>
<evidence type="ECO:0000256" key="1">
    <source>
        <dbReference type="SAM" id="MobiDB-lite"/>
    </source>
</evidence>
<reference evidence="3" key="1">
    <citation type="submission" date="2020-05" db="EMBL/GenBank/DDBJ databases">
        <title>Phylogenomic resolution of chytrid fungi.</title>
        <authorList>
            <person name="Stajich J.E."/>
            <person name="Amses K."/>
            <person name="Simmons R."/>
            <person name="Seto K."/>
            <person name="Myers J."/>
            <person name="Bonds A."/>
            <person name="Quandt C.A."/>
            <person name="Barry K."/>
            <person name="Liu P."/>
            <person name="Grigoriev I."/>
            <person name="Longcore J.E."/>
            <person name="James T.Y."/>
        </authorList>
    </citation>
    <scope>NUCLEOTIDE SEQUENCE</scope>
    <source>
        <strain evidence="3">JEL0318</strain>
    </source>
</reference>
<keyword evidence="2" id="KW-0812">Transmembrane</keyword>
<protein>
    <recommendedName>
        <fullName evidence="5">Transmembrane protein</fullName>
    </recommendedName>
</protein>